<proteinExistence type="predicted"/>
<protein>
    <submittedName>
        <fullName evidence="1">Uncharacterized protein</fullName>
    </submittedName>
</protein>
<name>A0A392SL16_9FABA</name>
<organism evidence="1 2">
    <name type="scientific">Trifolium medium</name>
    <dbReference type="NCBI Taxonomy" id="97028"/>
    <lineage>
        <taxon>Eukaryota</taxon>
        <taxon>Viridiplantae</taxon>
        <taxon>Streptophyta</taxon>
        <taxon>Embryophyta</taxon>
        <taxon>Tracheophyta</taxon>
        <taxon>Spermatophyta</taxon>
        <taxon>Magnoliopsida</taxon>
        <taxon>eudicotyledons</taxon>
        <taxon>Gunneridae</taxon>
        <taxon>Pentapetalae</taxon>
        <taxon>rosids</taxon>
        <taxon>fabids</taxon>
        <taxon>Fabales</taxon>
        <taxon>Fabaceae</taxon>
        <taxon>Papilionoideae</taxon>
        <taxon>50 kb inversion clade</taxon>
        <taxon>NPAAA clade</taxon>
        <taxon>Hologalegina</taxon>
        <taxon>IRL clade</taxon>
        <taxon>Trifolieae</taxon>
        <taxon>Trifolium</taxon>
    </lineage>
</organism>
<dbReference type="Proteomes" id="UP000265520">
    <property type="component" value="Unassembled WGS sequence"/>
</dbReference>
<dbReference type="AlphaFoldDB" id="A0A392SL16"/>
<evidence type="ECO:0000313" key="2">
    <source>
        <dbReference type="Proteomes" id="UP000265520"/>
    </source>
</evidence>
<sequence length="52" mass="5659">MWPLPAIIDYGSATVDNCATQSATVLLRFDSFVAEPTPECIPFLHLNPNAPL</sequence>
<reference evidence="1 2" key="1">
    <citation type="journal article" date="2018" name="Front. Plant Sci.">
        <title>Red Clover (Trifolium pratense) and Zigzag Clover (T. medium) - A Picture of Genomic Similarities and Differences.</title>
        <authorList>
            <person name="Dluhosova J."/>
            <person name="Istvanek J."/>
            <person name="Nedelnik J."/>
            <person name="Repkova J."/>
        </authorList>
    </citation>
    <scope>NUCLEOTIDE SEQUENCE [LARGE SCALE GENOMIC DNA]</scope>
    <source>
        <strain evidence="2">cv. 10/8</strain>
        <tissue evidence="1">Leaf</tissue>
    </source>
</reference>
<keyword evidence="2" id="KW-1185">Reference proteome</keyword>
<evidence type="ECO:0000313" key="1">
    <source>
        <dbReference type="EMBL" id="MCI48894.1"/>
    </source>
</evidence>
<accession>A0A392SL16</accession>
<comment type="caution">
    <text evidence="1">The sequence shown here is derived from an EMBL/GenBank/DDBJ whole genome shotgun (WGS) entry which is preliminary data.</text>
</comment>
<dbReference type="EMBL" id="LXQA010393084">
    <property type="protein sequence ID" value="MCI48894.1"/>
    <property type="molecule type" value="Genomic_DNA"/>
</dbReference>